<gene>
    <name evidence="2" type="ORF">K466DRAFT_586549</name>
</gene>
<keyword evidence="1" id="KW-0732">Signal</keyword>
<protein>
    <submittedName>
        <fullName evidence="2">Uncharacterized protein</fullName>
    </submittedName>
</protein>
<dbReference type="InParanoid" id="A0A5C3PBU7"/>
<evidence type="ECO:0000313" key="2">
    <source>
        <dbReference type="EMBL" id="TFK87215.1"/>
    </source>
</evidence>
<reference evidence="2 3" key="1">
    <citation type="journal article" date="2019" name="Nat. Ecol. Evol.">
        <title>Megaphylogeny resolves global patterns of mushroom evolution.</title>
        <authorList>
            <person name="Varga T."/>
            <person name="Krizsan K."/>
            <person name="Foldi C."/>
            <person name="Dima B."/>
            <person name="Sanchez-Garcia M."/>
            <person name="Sanchez-Ramirez S."/>
            <person name="Szollosi G.J."/>
            <person name="Szarkandi J.G."/>
            <person name="Papp V."/>
            <person name="Albert L."/>
            <person name="Andreopoulos W."/>
            <person name="Angelini C."/>
            <person name="Antonin V."/>
            <person name="Barry K.W."/>
            <person name="Bougher N.L."/>
            <person name="Buchanan P."/>
            <person name="Buyck B."/>
            <person name="Bense V."/>
            <person name="Catcheside P."/>
            <person name="Chovatia M."/>
            <person name="Cooper J."/>
            <person name="Damon W."/>
            <person name="Desjardin D."/>
            <person name="Finy P."/>
            <person name="Geml J."/>
            <person name="Haridas S."/>
            <person name="Hughes K."/>
            <person name="Justo A."/>
            <person name="Karasinski D."/>
            <person name="Kautmanova I."/>
            <person name="Kiss B."/>
            <person name="Kocsube S."/>
            <person name="Kotiranta H."/>
            <person name="LaButti K.M."/>
            <person name="Lechner B.E."/>
            <person name="Liimatainen K."/>
            <person name="Lipzen A."/>
            <person name="Lukacs Z."/>
            <person name="Mihaltcheva S."/>
            <person name="Morgado L.N."/>
            <person name="Niskanen T."/>
            <person name="Noordeloos M.E."/>
            <person name="Ohm R.A."/>
            <person name="Ortiz-Santana B."/>
            <person name="Ovrebo C."/>
            <person name="Racz N."/>
            <person name="Riley R."/>
            <person name="Savchenko A."/>
            <person name="Shiryaev A."/>
            <person name="Soop K."/>
            <person name="Spirin V."/>
            <person name="Szebenyi C."/>
            <person name="Tomsovsky M."/>
            <person name="Tulloss R.E."/>
            <person name="Uehling J."/>
            <person name="Grigoriev I.V."/>
            <person name="Vagvolgyi C."/>
            <person name="Papp T."/>
            <person name="Martin F.M."/>
            <person name="Miettinen O."/>
            <person name="Hibbett D.S."/>
            <person name="Nagy L.G."/>
        </authorList>
    </citation>
    <scope>NUCLEOTIDE SEQUENCE [LARGE SCALE GENOMIC DNA]</scope>
    <source>
        <strain evidence="2 3">HHB13444</strain>
    </source>
</reference>
<organism evidence="2 3">
    <name type="scientific">Polyporus arcularius HHB13444</name>
    <dbReference type="NCBI Taxonomy" id="1314778"/>
    <lineage>
        <taxon>Eukaryota</taxon>
        <taxon>Fungi</taxon>
        <taxon>Dikarya</taxon>
        <taxon>Basidiomycota</taxon>
        <taxon>Agaricomycotina</taxon>
        <taxon>Agaricomycetes</taxon>
        <taxon>Polyporales</taxon>
        <taxon>Polyporaceae</taxon>
        <taxon>Polyporus</taxon>
    </lineage>
</organism>
<keyword evidence="3" id="KW-1185">Reference proteome</keyword>
<name>A0A5C3PBU7_9APHY</name>
<feature type="signal peptide" evidence="1">
    <location>
        <begin position="1"/>
        <end position="19"/>
    </location>
</feature>
<dbReference type="AlphaFoldDB" id="A0A5C3PBU7"/>
<dbReference type="Proteomes" id="UP000308197">
    <property type="component" value="Unassembled WGS sequence"/>
</dbReference>
<feature type="chain" id="PRO_5023014555" evidence="1">
    <location>
        <begin position="20"/>
        <end position="195"/>
    </location>
</feature>
<proteinExistence type="predicted"/>
<dbReference type="EMBL" id="ML211163">
    <property type="protein sequence ID" value="TFK87215.1"/>
    <property type="molecule type" value="Genomic_DNA"/>
</dbReference>
<sequence>MQLVAAFVSLVVSATAASAALIASAPLTECLHETVVSSGFIGKDHNVKFETSHCGAAPHFAADGKLTGLDKRAAPSIVCDAPCNTFCFNGAGGGPNEDDCKVVSDALLFESQSTAGPLFNITAAGTPTDKITMQFGSCLTYFLNQSPGNLTYCENDWSTLVTWLAGDCNAAHGAHGGLCVAQDQRWYIQVQNTSG</sequence>
<evidence type="ECO:0000256" key="1">
    <source>
        <dbReference type="SAM" id="SignalP"/>
    </source>
</evidence>
<evidence type="ECO:0000313" key="3">
    <source>
        <dbReference type="Proteomes" id="UP000308197"/>
    </source>
</evidence>
<accession>A0A5C3PBU7</accession>